<reference evidence="3 4" key="1">
    <citation type="submission" date="2024-09" db="EMBL/GenBank/DDBJ databases">
        <authorList>
            <person name="Sun Q."/>
            <person name="Mori K."/>
        </authorList>
    </citation>
    <scope>NUCLEOTIDE SEQUENCE [LARGE SCALE GENOMIC DNA]</scope>
    <source>
        <strain evidence="3 4">CICC 10874</strain>
    </source>
</reference>
<keyword evidence="2" id="KW-0472">Membrane</keyword>
<gene>
    <name evidence="3" type="ORF">ACFFF6_17975</name>
</gene>
<organism evidence="3 4">
    <name type="scientific">Brachybacterium hainanense</name>
    <dbReference type="NCBI Taxonomy" id="1541174"/>
    <lineage>
        <taxon>Bacteria</taxon>
        <taxon>Bacillati</taxon>
        <taxon>Actinomycetota</taxon>
        <taxon>Actinomycetes</taxon>
        <taxon>Micrococcales</taxon>
        <taxon>Dermabacteraceae</taxon>
        <taxon>Brachybacterium</taxon>
    </lineage>
</organism>
<feature type="transmembrane region" description="Helical" evidence="2">
    <location>
        <begin position="94"/>
        <end position="116"/>
    </location>
</feature>
<proteinExistence type="predicted"/>
<evidence type="ECO:0000256" key="2">
    <source>
        <dbReference type="SAM" id="Phobius"/>
    </source>
</evidence>
<name>A0ABV6RFT7_9MICO</name>
<feature type="region of interest" description="Disordered" evidence="1">
    <location>
        <begin position="1"/>
        <end position="45"/>
    </location>
</feature>
<accession>A0ABV6RFT7</accession>
<evidence type="ECO:0000313" key="4">
    <source>
        <dbReference type="Proteomes" id="UP001589793"/>
    </source>
</evidence>
<keyword evidence="2" id="KW-0812">Transmembrane</keyword>
<dbReference type="EMBL" id="JBHLSV010000031">
    <property type="protein sequence ID" value="MFC0675842.1"/>
    <property type="molecule type" value="Genomic_DNA"/>
</dbReference>
<keyword evidence="4" id="KW-1185">Reference proteome</keyword>
<keyword evidence="2" id="KW-1133">Transmembrane helix</keyword>
<dbReference type="Proteomes" id="UP001589793">
    <property type="component" value="Unassembled WGS sequence"/>
</dbReference>
<feature type="compositionally biased region" description="Low complexity" evidence="1">
    <location>
        <begin position="8"/>
        <end position="33"/>
    </location>
</feature>
<feature type="transmembrane region" description="Helical" evidence="2">
    <location>
        <begin position="61"/>
        <end position="82"/>
    </location>
</feature>
<evidence type="ECO:0000313" key="3">
    <source>
        <dbReference type="EMBL" id="MFC0675842.1"/>
    </source>
</evidence>
<dbReference type="RefSeq" id="WP_376982877.1">
    <property type="nucleotide sequence ID" value="NZ_JBHLSV010000031.1"/>
</dbReference>
<protein>
    <submittedName>
        <fullName evidence="3">Uncharacterized protein</fullName>
    </submittedName>
</protein>
<sequence length="125" mass="12972">MITPPENDQPTPSAPADDAAPLEADPSPAGSAPDAEDPAADPVPVPEGTVLLVRRERAPTLGFWVVLAMMVAAGIGVIAAVVTDTLFVSGILRFAATSAVFIGLPLAAIAAVADSVRHRRRERRR</sequence>
<evidence type="ECO:0000256" key="1">
    <source>
        <dbReference type="SAM" id="MobiDB-lite"/>
    </source>
</evidence>
<comment type="caution">
    <text evidence="3">The sequence shown here is derived from an EMBL/GenBank/DDBJ whole genome shotgun (WGS) entry which is preliminary data.</text>
</comment>